<organism evidence="9 10">
    <name type="scientific">Canna indica</name>
    <name type="common">Indian-shot</name>
    <dbReference type="NCBI Taxonomy" id="4628"/>
    <lineage>
        <taxon>Eukaryota</taxon>
        <taxon>Viridiplantae</taxon>
        <taxon>Streptophyta</taxon>
        <taxon>Embryophyta</taxon>
        <taxon>Tracheophyta</taxon>
        <taxon>Spermatophyta</taxon>
        <taxon>Magnoliopsida</taxon>
        <taxon>Liliopsida</taxon>
        <taxon>Zingiberales</taxon>
        <taxon>Cannaceae</taxon>
        <taxon>Canna</taxon>
    </lineage>
</organism>
<dbReference type="GO" id="GO:0043161">
    <property type="term" value="P:proteasome-mediated ubiquitin-dependent protein catabolic process"/>
    <property type="evidence" value="ECO:0007669"/>
    <property type="project" value="InterPro"/>
</dbReference>
<evidence type="ECO:0000256" key="5">
    <source>
        <dbReference type="ARBA" id="ARBA00022833"/>
    </source>
</evidence>
<dbReference type="PROSITE" id="PS50897">
    <property type="entry name" value="CTLH"/>
    <property type="match status" value="1"/>
</dbReference>
<dbReference type="EMBL" id="CP136893">
    <property type="protein sequence ID" value="WOL05811.1"/>
    <property type="molecule type" value="Genomic_DNA"/>
</dbReference>
<dbReference type="GO" id="GO:0005634">
    <property type="term" value="C:nucleus"/>
    <property type="evidence" value="ECO:0007669"/>
    <property type="project" value="TreeGrafter"/>
</dbReference>
<keyword evidence="2" id="KW-0963">Cytoplasm</keyword>
<feature type="zinc finger region" description="RING-Gid-type" evidence="6">
    <location>
        <begin position="338"/>
        <end position="382"/>
    </location>
</feature>
<keyword evidence="10" id="KW-1185">Reference proteome</keyword>
<dbReference type="PROSITE" id="PS51867">
    <property type="entry name" value="ZF_RING_GID"/>
    <property type="match status" value="1"/>
</dbReference>
<dbReference type="GO" id="GO:0008270">
    <property type="term" value="F:zinc ion binding"/>
    <property type="evidence" value="ECO:0007669"/>
    <property type="project" value="UniProtKB-KW"/>
</dbReference>
<sequence length="396" mass="44774">MQVLNISDHKVNMDHNKIEDTFNLVTEKLQNKSSKILELVDQIGQKIECATTKMQSIETANVGLAKSIFLGLETALNEISPIKKLKGLPKDLNEGLAKYVRLLEKSFRADISESYQNLDFDAHLVNQIIAIYFYRDGLFDLGDCFVREANDSEAAALKAPFLQMYGALEALKSRNLEPALNWASEQSEWLFLNGSDLKLTLHQLQYLELLQNDNGTAALGYSAEYLTPYAAEYPDDVSNLLACLLWKGKLHESPYAEYVSPKHWDTLPEKFKHQFCSLLGESYQGALGVAIVTGFRELPMLVKLQKLTDGEQDWESMHQLPIPIELETQLLLRSVVVCPGLKEKTSNENPPLLMPCGHVLSKKLITLISGNTRCLSFWCPCCKKRAKFIECRQLHF</sequence>
<dbReference type="GO" id="GO:0061630">
    <property type="term" value="F:ubiquitin protein ligase activity"/>
    <property type="evidence" value="ECO:0007669"/>
    <property type="project" value="InterPro"/>
</dbReference>
<dbReference type="GO" id="GO:0034657">
    <property type="term" value="C:GID complex"/>
    <property type="evidence" value="ECO:0007669"/>
    <property type="project" value="TreeGrafter"/>
</dbReference>
<dbReference type="PANTHER" id="PTHR12170:SF3">
    <property type="entry name" value="GH10162P"/>
    <property type="match status" value="1"/>
</dbReference>
<proteinExistence type="predicted"/>
<gene>
    <name evidence="9" type="ORF">Cni_G14542</name>
</gene>
<dbReference type="Proteomes" id="UP001327560">
    <property type="component" value="Chromosome 4"/>
</dbReference>
<evidence type="ECO:0000313" key="9">
    <source>
        <dbReference type="EMBL" id="WOL05811.1"/>
    </source>
</evidence>
<evidence type="ECO:0000256" key="4">
    <source>
        <dbReference type="ARBA" id="ARBA00022771"/>
    </source>
</evidence>
<evidence type="ECO:0000256" key="1">
    <source>
        <dbReference type="ARBA" id="ARBA00004496"/>
    </source>
</evidence>
<feature type="domain" description="CTLH" evidence="7">
    <location>
        <begin position="160"/>
        <end position="217"/>
    </location>
</feature>
<feature type="domain" description="RING-Gid-type" evidence="8">
    <location>
        <begin position="338"/>
        <end position="382"/>
    </location>
</feature>
<keyword evidence="5" id="KW-0862">Zinc</keyword>
<dbReference type="InterPro" id="IPR044063">
    <property type="entry name" value="ZF_RING_GID"/>
</dbReference>
<dbReference type="SMART" id="SM00668">
    <property type="entry name" value="CTLH"/>
    <property type="match status" value="1"/>
</dbReference>
<dbReference type="PANTHER" id="PTHR12170">
    <property type="entry name" value="MACROPHAGE ERYTHROBLAST ATTACHER-RELATED"/>
    <property type="match status" value="1"/>
</dbReference>
<dbReference type="AlphaFoldDB" id="A0AAQ3QAR7"/>
<dbReference type="InterPro" id="IPR006594">
    <property type="entry name" value="LisH"/>
</dbReference>
<accession>A0AAQ3QAR7</accession>
<comment type="subcellular location">
    <subcellularLocation>
        <location evidence="1">Cytoplasm</location>
    </subcellularLocation>
</comment>
<dbReference type="InterPro" id="IPR045098">
    <property type="entry name" value="Fyv10_fam"/>
</dbReference>
<dbReference type="Pfam" id="PF10607">
    <property type="entry name" value="CTLH"/>
    <property type="match status" value="1"/>
</dbReference>
<keyword evidence="4 6" id="KW-0863">Zinc-finger</keyword>
<evidence type="ECO:0000256" key="2">
    <source>
        <dbReference type="ARBA" id="ARBA00022490"/>
    </source>
</evidence>
<protein>
    <submittedName>
        <fullName evidence="9">Uncharacterized protein</fullName>
    </submittedName>
</protein>
<dbReference type="InterPro" id="IPR006595">
    <property type="entry name" value="CTLH_C"/>
</dbReference>
<reference evidence="9 10" key="1">
    <citation type="submission" date="2023-10" db="EMBL/GenBank/DDBJ databases">
        <title>Chromosome-scale genome assembly provides insights into flower coloration mechanisms of Canna indica.</title>
        <authorList>
            <person name="Li C."/>
        </authorList>
    </citation>
    <scope>NUCLEOTIDE SEQUENCE [LARGE SCALE GENOMIC DNA]</scope>
    <source>
        <tissue evidence="9">Flower</tissue>
    </source>
</reference>
<evidence type="ECO:0000259" key="7">
    <source>
        <dbReference type="PROSITE" id="PS50897"/>
    </source>
</evidence>
<evidence type="ECO:0000313" key="10">
    <source>
        <dbReference type="Proteomes" id="UP001327560"/>
    </source>
</evidence>
<evidence type="ECO:0000256" key="3">
    <source>
        <dbReference type="ARBA" id="ARBA00022723"/>
    </source>
</evidence>
<dbReference type="PROSITE" id="PS50896">
    <property type="entry name" value="LISH"/>
    <property type="match status" value="1"/>
</dbReference>
<keyword evidence="3" id="KW-0479">Metal-binding</keyword>
<dbReference type="InterPro" id="IPR024964">
    <property type="entry name" value="CTLH/CRA"/>
</dbReference>
<name>A0AAQ3QAR7_9LILI</name>
<evidence type="ECO:0000256" key="6">
    <source>
        <dbReference type="PROSITE-ProRule" id="PRU01215"/>
    </source>
</evidence>
<evidence type="ECO:0000259" key="8">
    <source>
        <dbReference type="PROSITE" id="PS51867"/>
    </source>
</evidence>
<dbReference type="GO" id="GO:0005737">
    <property type="term" value="C:cytoplasm"/>
    <property type="evidence" value="ECO:0007669"/>
    <property type="project" value="UniProtKB-SubCell"/>
</dbReference>